<keyword evidence="3" id="KW-1003">Cell membrane</keyword>
<evidence type="ECO:0000256" key="4">
    <source>
        <dbReference type="ARBA" id="ARBA00022692"/>
    </source>
</evidence>
<evidence type="ECO:0000256" key="5">
    <source>
        <dbReference type="ARBA" id="ARBA00022989"/>
    </source>
</evidence>
<feature type="transmembrane region" description="Helical" evidence="9">
    <location>
        <begin position="91"/>
        <end position="111"/>
    </location>
</feature>
<evidence type="ECO:0000256" key="9">
    <source>
        <dbReference type="SAM" id="Phobius"/>
    </source>
</evidence>
<feature type="region of interest" description="Disordered" evidence="8">
    <location>
        <begin position="17"/>
        <end position="38"/>
    </location>
</feature>
<reference evidence="10 11" key="1">
    <citation type="journal article" date="2018" name="BMC Genomics">
        <title>Genomic comparison of Trypanosoma conorhini and Trypanosoma rangeli to Trypanosoma cruzi strains of high and low virulence.</title>
        <authorList>
            <person name="Bradwell K.R."/>
            <person name="Koparde V.N."/>
            <person name="Matveyev A.V."/>
            <person name="Serrano M.G."/>
            <person name="Alves J.M."/>
            <person name="Parikh H."/>
            <person name="Huang B."/>
            <person name="Lee V."/>
            <person name="Espinosa-Alvarez O."/>
            <person name="Ortiz P.A."/>
            <person name="Costa-Martins A.G."/>
            <person name="Teixeira M.M."/>
            <person name="Buck G.A."/>
        </authorList>
    </citation>
    <scope>NUCLEOTIDE SEQUENCE [LARGE SCALE GENOMIC DNA]</scope>
    <source>
        <strain evidence="10 11">025E</strain>
    </source>
</reference>
<accession>A0A3R7P6G5</accession>
<dbReference type="Proteomes" id="UP000284403">
    <property type="component" value="Unassembled WGS sequence"/>
</dbReference>
<comment type="similarity">
    <text evidence="7">Belongs to the amino acid-polyamine-organocation (APC) superfamily. Polyamine:cation symporter (PHS) (TC 2.A.3.12) family.</text>
</comment>
<dbReference type="Gene3D" id="1.20.1740.10">
    <property type="entry name" value="Amino acid/polyamine transporter I"/>
    <property type="match status" value="1"/>
</dbReference>
<feature type="transmembrane region" description="Helical" evidence="9">
    <location>
        <begin position="324"/>
        <end position="354"/>
    </location>
</feature>
<dbReference type="PANTHER" id="PTHR45826:SF2">
    <property type="entry name" value="AMINO ACID TRANSPORTER"/>
    <property type="match status" value="1"/>
</dbReference>
<evidence type="ECO:0000256" key="2">
    <source>
        <dbReference type="ARBA" id="ARBA00022448"/>
    </source>
</evidence>
<feature type="transmembrane region" description="Helical" evidence="9">
    <location>
        <begin position="123"/>
        <end position="146"/>
    </location>
</feature>
<dbReference type="Pfam" id="PF13520">
    <property type="entry name" value="AA_permease_2"/>
    <property type="match status" value="1"/>
</dbReference>
<keyword evidence="2" id="KW-0813">Transport</keyword>
<dbReference type="GO" id="GO:0005886">
    <property type="term" value="C:plasma membrane"/>
    <property type="evidence" value="ECO:0007669"/>
    <property type="project" value="UniProtKB-SubCell"/>
</dbReference>
<feature type="transmembrane region" description="Helical" evidence="9">
    <location>
        <begin position="405"/>
        <end position="421"/>
    </location>
</feature>
<dbReference type="GO" id="GO:0015203">
    <property type="term" value="F:polyamine transmembrane transporter activity"/>
    <property type="evidence" value="ECO:0007669"/>
    <property type="project" value="UniProtKB-ARBA"/>
</dbReference>
<evidence type="ECO:0000256" key="1">
    <source>
        <dbReference type="ARBA" id="ARBA00004651"/>
    </source>
</evidence>
<name>A0A3R7P6G5_9TRYP</name>
<feature type="transmembrane region" description="Helical" evidence="9">
    <location>
        <begin position="274"/>
        <end position="295"/>
    </location>
</feature>
<keyword evidence="4 9" id="KW-0812">Transmembrane</keyword>
<dbReference type="InterPro" id="IPR002293">
    <property type="entry name" value="AA/rel_permease1"/>
</dbReference>
<dbReference type="PANTHER" id="PTHR45826">
    <property type="entry name" value="POLYAMINE TRANSPORTER PUT1"/>
    <property type="match status" value="1"/>
</dbReference>
<evidence type="ECO:0000256" key="6">
    <source>
        <dbReference type="ARBA" id="ARBA00023136"/>
    </source>
</evidence>
<dbReference type="GeneID" id="40319804"/>
<feature type="transmembrane region" description="Helical" evidence="9">
    <location>
        <begin position="466"/>
        <end position="486"/>
    </location>
</feature>
<gene>
    <name evidence="10" type="ORF">Tco025E_06193</name>
</gene>
<feature type="transmembrane region" description="Helical" evidence="9">
    <location>
        <begin position="375"/>
        <end position="393"/>
    </location>
</feature>
<keyword evidence="6 9" id="KW-0472">Membrane</keyword>
<comment type="subcellular location">
    <subcellularLocation>
        <location evidence="1">Cell membrane</location>
        <topology evidence="1">Multi-pass membrane protein</topology>
    </subcellularLocation>
</comment>
<proteinExistence type="inferred from homology"/>
<protein>
    <submittedName>
        <fullName evidence="10">Putative amino acid permease/transporter</fullName>
    </submittedName>
</protein>
<sequence length="507" mass="55836">MLERQYFEHPRCHILRRNHGNTGPVAGPPSSVPQTGEAVSEQGTGFMSDEKKAIPKRSVSALMLLGIMYTYTTSGAYAIEETVLGGGPLLTLVAVTLIPILMAVPTAAVVAELAASVPSNAAYLMWINISFHRVVYFTMVILSLLLMFIDNALYPVLFSDYVCAAVTCTTVTNRALRAGMLFLTYVLNILGIQAVGMTSIMLTVITIIPFLVMFTMFLANNAFYLNWPAISYVPSTIDWPTFITTASWNLCGLEQAASVSEEVKAPDRTIVRALFPLLGLAFLTYIPPILTGASVKKGPPLLSEWTTGYWSVVAEKIGGSPLQVFLVIGSGFSAFGLMLSSLCTTTQTIAGVAFTEVFPGPVNRILYRRNERFGTYHWTTTINALITGLFSVFFDFGPLVKTDQVLYGIRVVLIFLSFFIIRYRYPHLSRPFRLPLEGYKLGVLLIPTLLFVALTVVATMEDVQTVIINISVVAGTILLSFIYCYLIRKGEFYGRVVTEAVDEREDD</sequence>
<evidence type="ECO:0000256" key="8">
    <source>
        <dbReference type="SAM" id="MobiDB-lite"/>
    </source>
</evidence>
<dbReference type="AlphaFoldDB" id="A0A3R7P6G5"/>
<dbReference type="EMBL" id="MKKU01000402">
    <property type="protein sequence ID" value="RNF13512.1"/>
    <property type="molecule type" value="Genomic_DNA"/>
</dbReference>
<keyword evidence="5 9" id="KW-1133">Transmembrane helix</keyword>
<dbReference type="PIRSF" id="PIRSF006060">
    <property type="entry name" value="AA_transporter"/>
    <property type="match status" value="1"/>
</dbReference>
<dbReference type="OrthoDB" id="5982228at2759"/>
<dbReference type="InterPro" id="IPR044566">
    <property type="entry name" value="RMV1-like"/>
</dbReference>
<evidence type="ECO:0000256" key="7">
    <source>
        <dbReference type="ARBA" id="ARBA00024041"/>
    </source>
</evidence>
<evidence type="ECO:0000313" key="10">
    <source>
        <dbReference type="EMBL" id="RNF13512.1"/>
    </source>
</evidence>
<keyword evidence="11" id="KW-1185">Reference proteome</keyword>
<comment type="caution">
    <text evidence="10">The sequence shown here is derived from an EMBL/GenBank/DDBJ whole genome shotgun (WGS) entry which is preliminary data.</text>
</comment>
<feature type="transmembrane region" description="Helical" evidence="9">
    <location>
        <begin position="441"/>
        <end position="460"/>
    </location>
</feature>
<dbReference type="RefSeq" id="XP_029226834.1">
    <property type="nucleotide sequence ID" value="XM_029373081.1"/>
</dbReference>
<feature type="transmembrane region" description="Helical" evidence="9">
    <location>
        <begin position="200"/>
        <end position="219"/>
    </location>
</feature>
<evidence type="ECO:0000313" key="11">
    <source>
        <dbReference type="Proteomes" id="UP000284403"/>
    </source>
</evidence>
<feature type="transmembrane region" description="Helical" evidence="9">
    <location>
        <begin position="61"/>
        <end position="79"/>
    </location>
</feature>
<evidence type="ECO:0000256" key="3">
    <source>
        <dbReference type="ARBA" id="ARBA00022475"/>
    </source>
</evidence>
<organism evidence="10 11">
    <name type="scientific">Trypanosoma conorhini</name>
    <dbReference type="NCBI Taxonomy" id="83891"/>
    <lineage>
        <taxon>Eukaryota</taxon>
        <taxon>Discoba</taxon>
        <taxon>Euglenozoa</taxon>
        <taxon>Kinetoplastea</taxon>
        <taxon>Metakinetoplastina</taxon>
        <taxon>Trypanosomatida</taxon>
        <taxon>Trypanosomatidae</taxon>
        <taxon>Trypanosoma</taxon>
    </lineage>
</organism>